<feature type="transmembrane region" description="Helical" evidence="1">
    <location>
        <begin position="155"/>
        <end position="173"/>
    </location>
</feature>
<reference evidence="3" key="2">
    <citation type="submission" date="2023-01" db="EMBL/GenBank/DDBJ databases">
        <title>Draft genome sequence of Pseudoalteromonas tetraodonis strain NBRC 103034.</title>
        <authorList>
            <person name="Sun Q."/>
            <person name="Mori K."/>
        </authorList>
    </citation>
    <scope>NUCLEOTIDE SEQUENCE</scope>
    <source>
        <strain evidence="3">NBRC 103034</strain>
    </source>
</reference>
<dbReference type="GO" id="GO:0080120">
    <property type="term" value="P:CAAX-box protein maturation"/>
    <property type="evidence" value="ECO:0007669"/>
    <property type="project" value="UniProtKB-ARBA"/>
</dbReference>
<feature type="transmembrane region" description="Helical" evidence="1">
    <location>
        <begin position="204"/>
        <end position="224"/>
    </location>
</feature>
<feature type="transmembrane region" description="Helical" evidence="1">
    <location>
        <begin position="70"/>
        <end position="91"/>
    </location>
</feature>
<feature type="transmembrane region" description="Helical" evidence="1">
    <location>
        <begin position="180"/>
        <end position="198"/>
    </location>
</feature>
<evidence type="ECO:0000313" key="4">
    <source>
        <dbReference type="Proteomes" id="UP001161408"/>
    </source>
</evidence>
<dbReference type="RefSeq" id="WP_096038162.1">
    <property type="nucleotide sequence ID" value="NZ_BJXY01000025.1"/>
</dbReference>
<protein>
    <recommendedName>
        <fullName evidence="2">CAAX prenyl protease 2/Lysostaphin resistance protein A-like domain-containing protein</fullName>
    </recommendedName>
</protein>
<keyword evidence="1" id="KW-0472">Membrane</keyword>
<organism evidence="3 4">
    <name type="scientific">Pseudoalteromonas tetraodonis GFC</name>
    <dbReference type="NCBI Taxonomy" id="1315271"/>
    <lineage>
        <taxon>Bacteria</taxon>
        <taxon>Pseudomonadati</taxon>
        <taxon>Pseudomonadota</taxon>
        <taxon>Gammaproteobacteria</taxon>
        <taxon>Alteromonadales</taxon>
        <taxon>Pseudoalteromonadaceae</taxon>
        <taxon>Pseudoalteromonas</taxon>
    </lineage>
</organism>
<feature type="transmembrane region" description="Helical" evidence="1">
    <location>
        <begin position="112"/>
        <end position="132"/>
    </location>
</feature>
<dbReference type="EMBL" id="BSNE01000003">
    <property type="protein sequence ID" value="GLQ02076.1"/>
    <property type="molecule type" value="Genomic_DNA"/>
</dbReference>
<dbReference type="Proteomes" id="UP001161408">
    <property type="component" value="Unassembled WGS sequence"/>
</dbReference>
<sequence length="248" mass="27696">MEDLFISLFANVGVILLLVLILKAIKKVDLNLMWSLISLGILVCYFFALFKGGKVILLDMLFPDMSWNWSGKVAAIILWLVVLLALVKFKANFRIADAGFTFKQNENSIKPAFTVMCLFIILQIVVSLFWSGEPNYDLETLLYQATMPGFDEEPMFRGILLFCISLAIISERYSLGGASINIAGLLLVVLFGLVHGVMFNGGEWHFSFPAILLTGGYGFILLWLRERTGSLVFPILAHNSVNFVGQLI</sequence>
<gene>
    <name evidence="3" type="ORF">GCM10007914_09570</name>
</gene>
<reference evidence="3" key="1">
    <citation type="journal article" date="2014" name="Int. J. Syst. Evol. Microbiol.">
        <title>Complete genome sequence of Corynebacterium casei LMG S-19264T (=DSM 44701T), isolated from a smear-ripened cheese.</title>
        <authorList>
            <consortium name="US DOE Joint Genome Institute (JGI-PGF)"/>
            <person name="Walter F."/>
            <person name="Albersmeier A."/>
            <person name="Kalinowski J."/>
            <person name="Ruckert C."/>
        </authorList>
    </citation>
    <scope>NUCLEOTIDE SEQUENCE</scope>
    <source>
        <strain evidence="3">NBRC 103034</strain>
    </source>
</reference>
<keyword evidence="4" id="KW-1185">Reference proteome</keyword>
<comment type="caution">
    <text evidence="3">The sequence shown here is derived from an EMBL/GenBank/DDBJ whole genome shotgun (WGS) entry which is preliminary data.</text>
</comment>
<evidence type="ECO:0000256" key="1">
    <source>
        <dbReference type="SAM" id="Phobius"/>
    </source>
</evidence>
<dbReference type="InterPro" id="IPR003675">
    <property type="entry name" value="Rce1/LyrA-like_dom"/>
</dbReference>
<feature type="transmembrane region" description="Helical" evidence="1">
    <location>
        <begin position="32"/>
        <end position="50"/>
    </location>
</feature>
<dbReference type="AlphaFoldDB" id="A0AA37W3M7"/>
<name>A0AA37W3M7_9GAMM</name>
<evidence type="ECO:0000313" key="3">
    <source>
        <dbReference type="EMBL" id="GLQ02076.1"/>
    </source>
</evidence>
<evidence type="ECO:0000259" key="2">
    <source>
        <dbReference type="Pfam" id="PF02517"/>
    </source>
</evidence>
<proteinExistence type="predicted"/>
<dbReference type="Pfam" id="PF02517">
    <property type="entry name" value="Rce1-like"/>
    <property type="match status" value="1"/>
</dbReference>
<accession>A0AA37W3M7</accession>
<dbReference type="GO" id="GO:0004175">
    <property type="term" value="F:endopeptidase activity"/>
    <property type="evidence" value="ECO:0007669"/>
    <property type="project" value="UniProtKB-ARBA"/>
</dbReference>
<feature type="domain" description="CAAX prenyl protease 2/Lysostaphin resistance protein A-like" evidence="2">
    <location>
        <begin position="140"/>
        <end position="244"/>
    </location>
</feature>
<keyword evidence="1" id="KW-0812">Transmembrane</keyword>
<keyword evidence="1" id="KW-1133">Transmembrane helix</keyword>
<feature type="transmembrane region" description="Helical" evidence="1">
    <location>
        <begin position="6"/>
        <end position="25"/>
    </location>
</feature>